<feature type="transmembrane region" description="Helical" evidence="7">
    <location>
        <begin position="267"/>
        <end position="289"/>
    </location>
</feature>
<dbReference type="RefSeq" id="WP_068615967.1">
    <property type="nucleotide sequence ID" value="NZ_CP016268.1"/>
</dbReference>
<dbReference type="InterPro" id="IPR047218">
    <property type="entry name" value="YocR/YhdH-like"/>
</dbReference>
<evidence type="ECO:0000256" key="4">
    <source>
        <dbReference type="ARBA" id="ARBA00022989"/>
    </source>
</evidence>
<feature type="transmembrane region" description="Helical" evidence="7">
    <location>
        <begin position="157"/>
        <end position="175"/>
    </location>
</feature>
<keyword evidence="9" id="KW-1185">Reference proteome</keyword>
<evidence type="ECO:0000256" key="2">
    <source>
        <dbReference type="ARBA" id="ARBA00022448"/>
    </source>
</evidence>
<feature type="transmembrane region" description="Helical" evidence="7">
    <location>
        <begin position="21"/>
        <end position="40"/>
    </location>
</feature>
<dbReference type="CDD" id="cd10336">
    <property type="entry name" value="SLC6sbd_Tyt1-Like"/>
    <property type="match status" value="1"/>
</dbReference>
<dbReference type="GO" id="GO:0016020">
    <property type="term" value="C:membrane"/>
    <property type="evidence" value="ECO:0007669"/>
    <property type="project" value="UniProtKB-SubCell"/>
</dbReference>
<comment type="subcellular location">
    <subcellularLocation>
        <location evidence="1">Membrane</location>
        <topology evidence="1">Multi-pass membrane protein</topology>
    </subcellularLocation>
</comment>
<keyword evidence="4 7" id="KW-1133">Transmembrane helix</keyword>
<feature type="transmembrane region" description="Helical" evidence="7">
    <location>
        <begin position="357"/>
        <end position="380"/>
    </location>
</feature>
<evidence type="ECO:0000256" key="5">
    <source>
        <dbReference type="ARBA" id="ARBA00023136"/>
    </source>
</evidence>
<dbReference type="OrthoDB" id="9762833at2"/>
<feature type="transmembrane region" description="Helical" evidence="7">
    <location>
        <begin position="438"/>
        <end position="459"/>
    </location>
</feature>
<gene>
    <name evidence="8" type="ORF">BA177_10240</name>
</gene>
<sequence length="465" mass="49504">MLTPETSDNGKRKSLHGHWSSRMAFILAVTGSAVGLGNIWKFPYIAGQNGGGAFVLVYLLCVFLIGMPVMMSEILIGRRGRRNPVATMALLGKEEGSSSHWKWVGSLGVLAGVLILSYYSVIGGWTLAYVFKSVSGTFTGASATAVGAEFSSFTSSWWKLALCHTFFMGLTVFVVARGVERGLEKAVRFMVPALLLLMFTLLGYSINSGHFGSGVAFMFSADFDALTWDSVLAAMGQAFFTLSVGMGAIMAYGAYLPEETSITGASAAVVIADTGIAILAGLVIFPLVFANGLDPADGPGLVFVTLPLAFGHMTGGTFFATLFFVLLTFAAWTSALGLVEPAVAWCVEHFKRSRAEAAVIVGSVIWVLGFATVFSFNAISGVTFFRGTLFDNIDYLTSNVMLPLSGLLITIFAAWVMCRNSTSEELGGAGTGYRVWRFLARFVAPVAILFVFLKAIGVLPEMSGG</sequence>
<dbReference type="EMBL" id="CP016268">
    <property type="protein sequence ID" value="ANO51534.1"/>
    <property type="molecule type" value="Genomic_DNA"/>
</dbReference>
<reference evidence="8 9" key="1">
    <citation type="submission" date="2016-06" db="EMBL/GenBank/DDBJ databases">
        <title>Complete genome sequence of a deep-branching marine Gamma Proteobacterium Woeseia oceani type strain XK5.</title>
        <authorList>
            <person name="Mu D."/>
            <person name="Du Z."/>
        </authorList>
    </citation>
    <scope>NUCLEOTIDE SEQUENCE [LARGE SCALE GENOMIC DNA]</scope>
    <source>
        <strain evidence="8 9">XK5</strain>
    </source>
</reference>
<keyword evidence="3 6" id="KW-0812">Transmembrane</keyword>
<dbReference type="PANTHER" id="PTHR42948:SF1">
    <property type="entry name" value="TRANSPORTER"/>
    <property type="match status" value="1"/>
</dbReference>
<keyword evidence="6" id="KW-0769">Symport</keyword>
<feature type="transmembrane region" description="Helical" evidence="7">
    <location>
        <begin position="187"/>
        <end position="206"/>
    </location>
</feature>
<dbReference type="NCBIfam" id="NF037979">
    <property type="entry name" value="Na_transp"/>
    <property type="match status" value="1"/>
</dbReference>
<dbReference type="Proteomes" id="UP000092695">
    <property type="component" value="Chromosome"/>
</dbReference>
<feature type="transmembrane region" description="Helical" evidence="7">
    <location>
        <begin position="309"/>
        <end position="336"/>
    </location>
</feature>
<dbReference type="PRINTS" id="PR00176">
    <property type="entry name" value="NANEUSMPORT"/>
</dbReference>
<dbReference type="SUPFAM" id="SSF161070">
    <property type="entry name" value="SNF-like"/>
    <property type="match status" value="1"/>
</dbReference>
<comment type="similarity">
    <text evidence="6">Belongs to the sodium:neurotransmitter symporter (SNF) (TC 2.A.22) family.</text>
</comment>
<proteinExistence type="inferred from homology"/>
<dbReference type="GO" id="GO:0015293">
    <property type="term" value="F:symporter activity"/>
    <property type="evidence" value="ECO:0007669"/>
    <property type="project" value="UniProtKB-KW"/>
</dbReference>
<name>A0A193LGP8_9GAMM</name>
<organism evidence="8 9">
    <name type="scientific">Woeseia oceani</name>
    <dbReference type="NCBI Taxonomy" id="1548547"/>
    <lineage>
        <taxon>Bacteria</taxon>
        <taxon>Pseudomonadati</taxon>
        <taxon>Pseudomonadota</taxon>
        <taxon>Gammaproteobacteria</taxon>
        <taxon>Woeseiales</taxon>
        <taxon>Woeseiaceae</taxon>
        <taxon>Woeseia</taxon>
    </lineage>
</organism>
<evidence type="ECO:0000256" key="1">
    <source>
        <dbReference type="ARBA" id="ARBA00004141"/>
    </source>
</evidence>
<feature type="transmembrane region" description="Helical" evidence="7">
    <location>
        <begin position="52"/>
        <end position="76"/>
    </location>
</feature>
<dbReference type="AlphaFoldDB" id="A0A193LGP8"/>
<dbReference type="InterPro" id="IPR000175">
    <property type="entry name" value="Na/ntran_symport"/>
</dbReference>
<dbReference type="PROSITE" id="PS50267">
    <property type="entry name" value="NA_NEUROTRAN_SYMP_3"/>
    <property type="match status" value="1"/>
</dbReference>
<evidence type="ECO:0000256" key="6">
    <source>
        <dbReference type="RuleBase" id="RU003732"/>
    </source>
</evidence>
<evidence type="ECO:0000313" key="8">
    <source>
        <dbReference type="EMBL" id="ANO51534.1"/>
    </source>
</evidence>
<dbReference type="Pfam" id="PF00209">
    <property type="entry name" value="SNF"/>
    <property type="match status" value="2"/>
</dbReference>
<evidence type="ECO:0000313" key="9">
    <source>
        <dbReference type="Proteomes" id="UP000092695"/>
    </source>
</evidence>
<feature type="transmembrane region" description="Helical" evidence="7">
    <location>
        <begin position="400"/>
        <end position="418"/>
    </location>
</feature>
<dbReference type="PANTHER" id="PTHR42948">
    <property type="entry name" value="TRANSPORTER"/>
    <property type="match status" value="1"/>
</dbReference>
<dbReference type="InterPro" id="IPR037272">
    <property type="entry name" value="SNS_sf"/>
</dbReference>
<keyword evidence="2 6" id="KW-0813">Transport</keyword>
<dbReference type="KEGG" id="woc:BA177_10240"/>
<dbReference type="PROSITE" id="PS00610">
    <property type="entry name" value="NA_NEUROTRAN_SYMP_1"/>
    <property type="match status" value="1"/>
</dbReference>
<feature type="transmembrane region" description="Helical" evidence="7">
    <location>
        <begin position="226"/>
        <end position="255"/>
    </location>
</feature>
<evidence type="ECO:0000256" key="7">
    <source>
        <dbReference type="SAM" id="Phobius"/>
    </source>
</evidence>
<protein>
    <recommendedName>
        <fullName evidence="6">Transporter</fullName>
    </recommendedName>
</protein>
<evidence type="ECO:0000256" key="3">
    <source>
        <dbReference type="ARBA" id="ARBA00022692"/>
    </source>
</evidence>
<dbReference type="STRING" id="1548547.BA177_10240"/>
<feature type="transmembrane region" description="Helical" evidence="7">
    <location>
        <begin position="107"/>
        <end position="131"/>
    </location>
</feature>
<keyword evidence="5 7" id="KW-0472">Membrane</keyword>
<accession>A0A193LGP8</accession>